<reference evidence="1" key="1">
    <citation type="submission" date="2023-08" db="EMBL/GenBank/DDBJ databases">
        <title>WGS of Aeromonas isolates.</title>
        <authorList>
            <person name="Lee H."/>
        </authorList>
    </citation>
    <scope>NUCLEOTIDE SEQUENCE</scope>
    <source>
        <strain evidence="1">SL22</strain>
    </source>
</reference>
<dbReference type="AlphaFoldDB" id="A0AAW7IAJ3"/>
<evidence type="ECO:0000313" key="2">
    <source>
        <dbReference type="Proteomes" id="UP001168216"/>
    </source>
</evidence>
<accession>A0AAW7IAJ3</accession>
<protein>
    <submittedName>
        <fullName evidence="1">Uncharacterized protein</fullName>
    </submittedName>
</protein>
<proteinExistence type="predicted"/>
<dbReference type="RefSeq" id="WP_290022050.1">
    <property type="nucleotide sequence ID" value="NZ_JAOPLV010000005.1"/>
</dbReference>
<organism evidence="1 2">
    <name type="scientific">Aeromonas bestiarum</name>
    <dbReference type="NCBI Taxonomy" id="105751"/>
    <lineage>
        <taxon>Bacteria</taxon>
        <taxon>Pseudomonadati</taxon>
        <taxon>Pseudomonadota</taxon>
        <taxon>Gammaproteobacteria</taxon>
        <taxon>Aeromonadales</taxon>
        <taxon>Aeromonadaceae</taxon>
        <taxon>Aeromonas</taxon>
    </lineage>
</organism>
<sequence>MHQTIKVPRHMAIWNSIWMKTNPVTSNADTFHGFTVCDEWREANGFKAWYDLNNADDYELACDIYDKDNKHYSPSTALFVPPQLANQLRTRGAGFPVGVWKHGDDYHATYWFGQLHSLVDCTNEPSAWKAYGLHKLPQFRGKIANELYDHIESQIKLGIR</sequence>
<name>A0AAW7IAJ3_9GAMM</name>
<gene>
    <name evidence="1" type="ORF">OB959_11770</name>
</gene>
<evidence type="ECO:0000313" key="1">
    <source>
        <dbReference type="EMBL" id="MDM5140472.1"/>
    </source>
</evidence>
<dbReference type="Proteomes" id="UP001168216">
    <property type="component" value="Unassembled WGS sequence"/>
</dbReference>
<dbReference type="EMBL" id="JAOPLV010000005">
    <property type="protein sequence ID" value="MDM5140472.1"/>
    <property type="molecule type" value="Genomic_DNA"/>
</dbReference>
<comment type="caution">
    <text evidence="1">The sequence shown here is derived from an EMBL/GenBank/DDBJ whole genome shotgun (WGS) entry which is preliminary data.</text>
</comment>